<evidence type="ECO:0000256" key="1">
    <source>
        <dbReference type="ARBA" id="ARBA00004701"/>
    </source>
</evidence>
<dbReference type="Gene3D" id="1.20.5.100">
    <property type="entry name" value="Cytochrome c1, transmembrane anchor, C-terminal"/>
    <property type="match status" value="1"/>
</dbReference>
<dbReference type="InterPro" id="IPR014027">
    <property type="entry name" value="UDP-Glc/GDP-Man_DH_C"/>
</dbReference>
<evidence type="ECO:0000256" key="4">
    <source>
        <dbReference type="ARBA" id="ARBA00015132"/>
    </source>
</evidence>
<dbReference type="EC" id="1.1.1.22" evidence="3 8"/>
<comment type="pathway">
    <text evidence="1">Nucleotide-sugar biosynthesis; UDP-alpha-D-glucuronate biosynthesis; UDP-alpha-D-glucuronate from UDP-alpha-D-glucose: step 1/1.</text>
</comment>
<dbReference type="PANTHER" id="PTHR43750">
    <property type="entry name" value="UDP-GLUCOSE 6-DEHYDROGENASE TUAD"/>
    <property type="match status" value="1"/>
</dbReference>
<dbReference type="InterPro" id="IPR008927">
    <property type="entry name" value="6-PGluconate_DH-like_C_sf"/>
</dbReference>
<dbReference type="SMART" id="SM00984">
    <property type="entry name" value="UDPG_MGDP_dh_C"/>
    <property type="match status" value="1"/>
</dbReference>
<dbReference type="Proteomes" id="UP001595722">
    <property type="component" value="Unassembled WGS sequence"/>
</dbReference>
<dbReference type="InterPro" id="IPR036291">
    <property type="entry name" value="NAD(P)-bd_dom_sf"/>
</dbReference>
<dbReference type="Pfam" id="PF03721">
    <property type="entry name" value="UDPG_MGDP_dh_N"/>
    <property type="match status" value="1"/>
</dbReference>
<dbReference type="SUPFAM" id="SSF51735">
    <property type="entry name" value="NAD(P)-binding Rossmann-fold domains"/>
    <property type="match status" value="1"/>
</dbReference>
<evidence type="ECO:0000256" key="8">
    <source>
        <dbReference type="PIRNR" id="PIRNR000124"/>
    </source>
</evidence>
<dbReference type="InterPro" id="IPR028357">
    <property type="entry name" value="UDPglc_DH_bac"/>
</dbReference>
<sequence>MNITVVGTGYVGLVTGACFAEMGNTVTCVDTDQAKVARLNQGEVPIYEPGLDAIVQNNHKAGRLSFTSSLSEAMADSSVYFIAVGTPPGEDGSADLQYVLDVARQIGQHLDNYGVIVNKSTVPVGTADKVREVVAQQLDERNLDIAFDVVSNPEFLKEGAAIDDFMRPDRIVVGVESPRAREVMAELYQGFSRNHDKLMFMGVRDAELTKYAANAMLATKISFMNEVANLAERMGVDIEQVRKGIGSDSRIGYSFIYPGCGYGGSCFPKDVKALMHMGDEFGYQTDILCSVEERNQAQKHRLYEKLSERFADGLSGRTIGVWGLAFKPGTDDMREASSVTLINRLIDAGATVRAYDPVAMDEARLQFPDTVFAAGKLVLCEHQYDALADADAMVLVTEWKPFRQPDFNAIKKLLKQPVIIDGRNQYDPYSLKAQGFDYTGIGRDRLG</sequence>
<dbReference type="RefSeq" id="WP_376865855.1">
    <property type="nucleotide sequence ID" value="NZ_JBHRYB010000005.1"/>
</dbReference>
<reference evidence="11" key="1">
    <citation type="journal article" date="2019" name="Int. J. Syst. Evol. Microbiol.">
        <title>The Global Catalogue of Microorganisms (GCM) 10K type strain sequencing project: providing services to taxonomists for standard genome sequencing and annotation.</title>
        <authorList>
            <consortium name="The Broad Institute Genomics Platform"/>
            <consortium name="The Broad Institute Genome Sequencing Center for Infectious Disease"/>
            <person name="Wu L."/>
            <person name="Ma J."/>
        </authorList>
    </citation>
    <scope>NUCLEOTIDE SEQUENCE [LARGE SCALE GENOMIC DNA]</scope>
    <source>
        <strain evidence="11">KCTC 42424</strain>
    </source>
</reference>
<dbReference type="NCBIfam" id="TIGR03026">
    <property type="entry name" value="NDP-sugDHase"/>
    <property type="match status" value="1"/>
</dbReference>
<dbReference type="Pfam" id="PF00984">
    <property type="entry name" value="UDPG_MGDP_dh"/>
    <property type="match status" value="1"/>
</dbReference>
<dbReference type="PIRSF" id="PIRSF500134">
    <property type="entry name" value="UDPglc_DH_bac"/>
    <property type="match status" value="1"/>
</dbReference>
<comment type="catalytic activity">
    <reaction evidence="7 8">
        <text>UDP-alpha-D-glucose + 2 NAD(+) + H2O = UDP-alpha-D-glucuronate + 2 NADH + 3 H(+)</text>
        <dbReference type="Rhea" id="RHEA:23596"/>
        <dbReference type="ChEBI" id="CHEBI:15377"/>
        <dbReference type="ChEBI" id="CHEBI:15378"/>
        <dbReference type="ChEBI" id="CHEBI:57540"/>
        <dbReference type="ChEBI" id="CHEBI:57945"/>
        <dbReference type="ChEBI" id="CHEBI:58052"/>
        <dbReference type="ChEBI" id="CHEBI:58885"/>
        <dbReference type="EC" id="1.1.1.22"/>
    </reaction>
</comment>
<dbReference type="EMBL" id="JBHRYB010000005">
    <property type="protein sequence ID" value="MFC3680024.1"/>
    <property type="molecule type" value="Genomic_DNA"/>
</dbReference>
<comment type="caution">
    <text evidence="10">The sequence shown here is derived from an EMBL/GenBank/DDBJ whole genome shotgun (WGS) entry which is preliminary data.</text>
</comment>
<evidence type="ECO:0000259" key="9">
    <source>
        <dbReference type="SMART" id="SM00984"/>
    </source>
</evidence>
<evidence type="ECO:0000256" key="3">
    <source>
        <dbReference type="ARBA" id="ARBA00012954"/>
    </source>
</evidence>
<evidence type="ECO:0000313" key="10">
    <source>
        <dbReference type="EMBL" id="MFC3680024.1"/>
    </source>
</evidence>
<dbReference type="SUPFAM" id="SSF48179">
    <property type="entry name" value="6-phosphogluconate dehydrogenase C-terminal domain-like"/>
    <property type="match status" value="1"/>
</dbReference>
<evidence type="ECO:0000256" key="5">
    <source>
        <dbReference type="ARBA" id="ARBA00023002"/>
    </source>
</evidence>
<accession>A0ABV7VR91</accession>
<protein>
    <recommendedName>
        <fullName evidence="4 8">UDP-glucose 6-dehydrogenase</fullName>
        <ecNumber evidence="3 8">1.1.1.22</ecNumber>
    </recommendedName>
</protein>
<evidence type="ECO:0000256" key="2">
    <source>
        <dbReference type="ARBA" id="ARBA00006601"/>
    </source>
</evidence>
<evidence type="ECO:0000313" key="11">
    <source>
        <dbReference type="Proteomes" id="UP001595722"/>
    </source>
</evidence>
<organism evidence="10 11">
    <name type="scientific">Bacterioplanoides pacificum</name>
    <dbReference type="NCBI Taxonomy" id="1171596"/>
    <lineage>
        <taxon>Bacteria</taxon>
        <taxon>Pseudomonadati</taxon>
        <taxon>Pseudomonadota</taxon>
        <taxon>Gammaproteobacteria</taxon>
        <taxon>Oceanospirillales</taxon>
        <taxon>Oceanospirillaceae</taxon>
        <taxon>Bacterioplanoides</taxon>
    </lineage>
</organism>
<dbReference type="Gene3D" id="3.40.50.720">
    <property type="entry name" value="NAD(P)-binding Rossmann-like Domain"/>
    <property type="match status" value="2"/>
</dbReference>
<dbReference type="InterPro" id="IPR017476">
    <property type="entry name" value="UDP-Glc/GDP-Man"/>
</dbReference>
<name>A0ABV7VR91_9GAMM</name>
<evidence type="ECO:0000256" key="6">
    <source>
        <dbReference type="ARBA" id="ARBA00023027"/>
    </source>
</evidence>
<evidence type="ECO:0000256" key="7">
    <source>
        <dbReference type="ARBA" id="ARBA00047473"/>
    </source>
</evidence>
<dbReference type="InterPro" id="IPR036220">
    <property type="entry name" value="UDP-Glc/GDP-Man_DH_C_sf"/>
</dbReference>
<dbReference type="InterPro" id="IPR001732">
    <property type="entry name" value="UDP-Glc/GDP-Man_DH_N"/>
</dbReference>
<keyword evidence="5 8" id="KW-0560">Oxidoreductase</keyword>
<proteinExistence type="inferred from homology"/>
<dbReference type="PIRSF" id="PIRSF000124">
    <property type="entry name" value="UDPglc_GDPman_dh"/>
    <property type="match status" value="1"/>
</dbReference>
<dbReference type="GO" id="GO:0016491">
    <property type="term" value="F:oxidoreductase activity"/>
    <property type="evidence" value="ECO:0007669"/>
    <property type="project" value="UniProtKB-KW"/>
</dbReference>
<keyword evidence="11" id="KW-1185">Reference proteome</keyword>
<dbReference type="Pfam" id="PF03720">
    <property type="entry name" value="UDPG_MGDP_dh_C"/>
    <property type="match status" value="1"/>
</dbReference>
<dbReference type="InterPro" id="IPR014026">
    <property type="entry name" value="UDP-Glc/GDP-Man_DH_dimer"/>
</dbReference>
<dbReference type="PANTHER" id="PTHR43750:SF3">
    <property type="entry name" value="UDP-GLUCOSE 6-DEHYDROGENASE TUAD"/>
    <property type="match status" value="1"/>
</dbReference>
<keyword evidence="6 8" id="KW-0520">NAD</keyword>
<dbReference type="SUPFAM" id="SSF52413">
    <property type="entry name" value="UDP-glucose/GDP-mannose dehydrogenase C-terminal domain"/>
    <property type="match status" value="1"/>
</dbReference>
<comment type="similarity">
    <text evidence="2 8">Belongs to the UDP-glucose/GDP-mannose dehydrogenase family.</text>
</comment>
<feature type="domain" description="UDP-glucose/GDP-mannose dehydrogenase C-terminal" evidence="9">
    <location>
        <begin position="320"/>
        <end position="428"/>
    </location>
</feature>
<gene>
    <name evidence="10" type="ORF">ACFOMG_07860</name>
</gene>